<evidence type="ECO:0000313" key="2">
    <source>
        <dbReference type="Proteomes" id="UP001295444"/>
    </source>
</evidence>
<reference evidence="1" key="1">
    <citation type="submission" date="2022-03" db="EMBL/GenBank/DDBJ databases">
        <authorList>
            <person name="Alioto T."/>
            <person name="Alioto T."/>
            <person name="Gomez Garrido J."/>
        </authorList>
    </citation>
    <scope>NUCLEOTIDE SEQUENCE</scope>
</reference>
<dbReference type="AlphaFoldDB" id="A0AAD1RWR7"/>
<dbReference type="SUPFAM" id="SSF56219">
    <property type="entry name" value="DNase I-like"/>
    <property type="match status" value="1"/>
</dbReference>
<proteinExistence type="predicted"/>
<accession>A0AAD1RWR7</accession>
<sequence length="172" mass="19226">MTPPTFARLPLHIRTLNAGGLNIPKHRTRLLWELSSSRTSVAMIQETHFKLGSEQALKDRRFPSVYFASHPLGKKAGVAILFSQGTPFVVLDQKTDPEGRYLFVKGQINSQIYTFATIYAPISRHRIFITKTLRLLANVSEGLLILGGDLNASLDPSMDTSRRRSAITYPCI</sequence>
<protein>
    <recommendedName>
        <fullName evidence="3">Endonuclease/exonuclease/phosphatase domain-containing protein</fullName>
    </recommendedName>
</protein>
<organism evidence="1 2">
    <name type="scientific">Pelobates cultripes</name>
    <name type="common">Western spadefoot toad</name>
    <dbReference type="NCBI Taxonomy" id="61616"/>
    <lineage>
        <taxon>Eukaryota</taxon>
        <taxon>Metazoa</taxon>
        <taxon>Chordata</taxon>
        <taxon>Craniata</taxon>
        <taxon>Vertebrata</taxon>
        <taxon>Euteleostomi</taxon>
        <taxon>Amphibia</taxon>
        <taxon>Batrachia</taxon>
        <taxon>Anura</taxon>
        <taxon>Pelobatoidea</taxon>
        <taxon>Pelobatidae</taxon>
        <taxon>Pelobates</taxon>
    </lineage>
</organism>
<dbReference type="Proteomes" id="UP001295444">
    <property type="component" value="Chromosome 04"/>
</dbReference>
<name>A0AAD1RWR7_PELCU</name>
<evidence type="ECO:0000313" key="1">
    <source>
        <dbReference type="EMBL" id="CAH2282968.1"/>
    </source>
</evidence>
<keyword evidence="2" id="KW-1185">Reference proteome</keyword>
<evidence type="ECO:0008006" key="3">
    <source>
        <dbReference type="Google" id="ProtNLM"/>
    </source>
</evidence>
<gene>
    <name evidence="1" type="ORF">PECUL_23A020745</name>
</gene>
<dbReference type="InterPro" id="IPR036691">
    <property type="entry name" value="Endo/exonu/phosph_ase_sf"/>
</dbReference>
<dbReference type="Gene3D" id="3.60.10.10">
    <property type="entry name" value="Endonuclease/exonuclease/phosphatase"/>
    <property type="match status" value="1"/>
</dbReference>
<dbReference type="EMBL" id="OW240915">
    <property type="protein sequence ID" value="CAH2282968.1"/>
    <property type="molecule type" value="Genomic_DNA"/>
</dbReference>